<evidence type="ECO:0000313" key="4">
    <source>
        <dbReference type="EMBL" id="CAE7217099.1"/>
    </source>
</evidence>
<dbReference type="AlphaFoldDB" id="A0A812K582"/>
<dbReference type="Proteomes" id="UP000601435">
    <property type="component" value="Unassembled WGS sequence"/>
</dbReference>
<dbReference type="OrthoDB" id="445564at2759"/>
<keyword evidence="1" id="KW-0677">Repeat</keyword>
<proteinExistence type="predicted"/>
<comment type="caution">
    <text evidence="4">The sequence shown here is derived from an EMBL/GenBank/DDBJ whole genome shotgun (WGS) entry which is preliminary data.</text>
</comment>
<dbReference type="SUPFAM" id="SSF48452">
    <property type="entry name" value="TPR-like"/>
    <property type="match status" value="1"/>
</dbReference>
<dbReference type="InterPro" id="IPR011990">
    <property type="entry name" value="TPR-like_helical_dom_sf"/>
</dbReference>
<evidence type="ECO:0000313" key="5">
    <source>
        <dbReference type="Proteomes" id="UP000601435"/>
    </source>
</evidence>
<gene>
    <name evidence="4" type="primary">TOC64</name>
    <name evidence="4" type="ORF">SNEC2469_LOCUS2565</name>
</gene>
<dbReference type="PANTHER" id="PTHR22904">
    <property type="entry name" value="TPR REPEAT CONTAINING PROTEIN"/>
    <property type="match status" value="1"/>
</dbReference>
<name>A0A812K582_9DINO</name>
<feature type="region of interest" description="Disordered" evidence="3">
    <location>
        <begin position="41"/>
        <end position="66"/>
    </location>
</feature>
<dbReference type="Gene3D" id="1.25.40.10">
    <property type="entry name" value="Tetratricopeptide repeat domain"/>
    <property type="match status" value="1"/>
</dbReference>
<evidence type="ECO:0000256" key="3">
    <source>
        <dbReference type="SAM" id="MobiDB-lite"/>
    </source>
</evidence>
<feature type="non-terminal residue" evidence="4">
    <location>
        <position position="713"/>
    </location>
</feature>
<protein>
    <submittedName>
        <fullName evidence="4">TOC64 protein</fullName>
    </submittedName>
</protein>
<accession>A0A812K582</accession>
<sequence>VENNAEGRNMRVQFDDAATAGAEPVTVAYRHLEAAPMPGGYRCSAKGSAAKPDSSPATGASGPVLKEHGPWKVKQLVQLQGLQSAPELNGRLGRLQKFDVHAERWEVEVRGDGGGTKRLKEANLTAFVPPVVAAGLTVAELKERGNECFKASQLEEAIAFYSAALETAEKVLYNNRAQCFIMLCREIHGEDAAIGQEARRYAMRANMDAAKAIELDPKNGKAYYRRGCAVLGMAPSASRAKEAMAALETALSGRASGGKDGIILPNAMRWIDLVVDDYFPTSQVSEGFTDGQTIPEVKITQKWTQAMTDAIGLHIHMCGLVQLGQDHLRRSAAGSGEEEFAGSIAAQGMFSVEARHEHAVTWLRRLRAGLRSLPTRVQHWEPAAAALWVASGGTFDLGDHPELAEHEPPGHLVTNELISVISVTSQSRHAFHPLLYENFRRQSYEPRELVVVDTGSEPSLFMLERKADDPRVLYYFFQDEKCARPGSPRLQEEAGADAMAAVLCSDDPRELTEWGRGRPHRTEVRREGWTKGFKRNIACMMSRGFALAVFEDGCLTPLGLCSRWNRCSRPANLAHRISDEPAARPRWECLKGLKAPVVLQLPDTGRRLPSDALRTFRWVDLTSRDPELDAKPKGEDLEFGFSHVFSRVAWLRQPIPDTEGPHDVQFMEELEKLGVPIRLVAHGNRLHGISAIGWFRSSAIGAKDAPTNINKYS</sequence>
<reference evidence="4" key="1">
    <citation type="submission" date="2021-02" db="EMBL/GenBank/DDBJ databases">
        <authorList>
            <person name="Dougan E. K."/>
            <person name="Rhodes N."/>
            <person name="Thang M."/>
            <person name="Chan C."/>
        </authorList>
    </citation>
    <scope>NUCLEOTIDE SEQUENCE</scope>
</reference>
<dbReference type="GO" id="GO:0051879">
    <property type="term" value="F:Hsp90 protein binding"/>
    <property type="evidence" value="ECO:0007669"/>
    <property type="project" value="TreeGrafter"/>
</dbReference>
<feature type="non-terminal residue" evidence="4">
    <location>
        <position position="1"/>
    </location>
</feature>
<evidence type="ECO:0000256" key="2">
    <source>
        <dbReference type="ARBA" id="ARBA00022803"/>
    </source>
</evidence>
<evidence type="ECO:0000256" key="1">
    <source>
        <dbReference type="ARBA" id="ARBA00022737"/>
    </source>
</evidence>
<keyword evidence="5" id="KW-1185">Reference proteome</keyword>
<organism evidence="4 5">
    <name type="scientific">Symbiodinium necroappetens</name>
    <dbReference type="NCBI Taxonomy" id="1628268"/>
    <lineage>
        <taxon>Eukaryota</taxon>
        <taxon>Sar</taxon>
        <taxon>Alveolata</taxon>
        <taxon>Dinophyceae</taxon>
        <taxon>Suessiales</taxon>
        <taxon>Symbiodiniaceae</taxon>
        <taxon>Symbiodinium</taxon>
    </lineage>
</organism>
<dbReference type="EMBL" id="CAJNJA010006889">
    <property type="protein sequence ID" value="CAE7217099.1"/>
    <property type="molecule type" value="Genomic_DNA"/>
</dbReference>
<dbReference type="PANTHER" id="PTHR22904:SF523">
    <property type="entry name" value="STRESS-INDUCED-PHOSPHOPROTEIN 1"/>
    <property type="match status" value="1"/>
</dbReference>
<keyword evidence="2" id="KW-0802">TPR repeat</keyword>